<reference evidence="2" key="3">
    <citation type="submission" date="2020-12" db="UniProtKB">
        <authorList>
            <consortium name="EnsemblPlants"/>
        </authorList>
    </citation>
    <scope>IDENTIFICATION</scope>
</reference>
<reference evidence="1 3" key="2">
    <citation type="journal article" date="2018" name="Plant J.">
        <title>The Physcomitrella patens chromosome-scale assembly reveals moss genome structure and evolution.</title>
        <authorList>
            <person name="Lang D."/>
            <person name="Ullrich K.K."/>
            <person name="Murat F."/>
            <person name="Fuchs J."/>
            <person name="Jenkins J."/>
            <person name="Haas F.B."/>
            <person name="Piednoel M."/>
            <person name="Gundlach H."/>
            <person name="Van Bel M."/>
            <person name="Meyberg R."/>
            <person name="Vives C."/>
            <person name="Morata J."/>
            <person name="Symeonidi A."/>
            <person name="Hiss M."/>
            <person name="Muchero W."/>
            <person name="Kamisugi Y."/>
            <person name="Saleh O."/>
            <person name="Blanc G."/>
            <person name="Decker E.L."/>
            <person name="van Gessel N."/>
            <person name="Grimwood J."/>
            <person name="Hayes R.D."/>
            <person name="Graham S.W."/>
            <person name="Gunter L.E."/>
            <person name="McDaniel S.F."/>
            <person name="Hoernstein S.N.W."/>
            <person name="Larsson A."/>
            <person name="Li F.W."/>
            <person name="Perroud P.F."/>
            <person name="Phillips J."/>
            <person name="Ranjan P."/>
            <person name="Rokshar D.S."/>
            <person name="Rothfels C.J."/>
            <person name="Schneider L."/>
            <person name="Shu S."/>
            <person name="Stevenson D.W."/>
            <person name="Thummler F."/>
            <person name="Tillich M."/>
            <person name="Villarreal Aguilar J.C."/>
            <person name="Widiez T."/>
            <person name="Wong G.K."/>
            <person name="Wymore A."/>
            <person name="Zhang Y."/>
            <person name="Zimmer A.D."/>
            <person name="Quatrano R.S."/>
            <person name="Mayer K.F.X."/>
            <person name="Goodstein D."/>
            <person name="Casacuberta J.M."/>
            <person name="Vandepoele K."/>
            <person name="Reski R."/>
            <person name="Cuming A.C."/>
            <person name="Tuskan G.A."/>
            <person name="Maumus F."/>
            <person name="Salse J."/>
            <person name="Schmutz J."/>
            <person name="Rensing S.A."/>
        </authorList>
    </citation>
    <scope>NUCLEOTIDE SEQUENCE [LARGE SCALE GENOMIC DNA]</scope>
    <source>
        <strain evidence="2 3">cv. Gransden 2004</strain>
    </source>
</reference>
<dbReference type="EMBL" id="ABEU02000012">
    <property type="protein sequence ID" value="PNR43307.1"/>
    <property type="molecule type" value="Genomic_DNA"/>
</dbReference>
<name>A0A2K1JP28_PHYPA</name>
<sequence>MSRPKKIAITTSSLVETQLERPMHFWRFLVLYSKQLQPSTILGCFSQLLQDVIFISYKDLKRLSNINLLFTR</sequence>
<dbReference type="Gramene" id="Pp3c12_1645V3.1">
    <property type="protein sequence ID" value="Pp3c12_1645V3.1"/>
    <property type="gene ID" value="Pp3c12_1645"/>
</dbReference>
<keyword evidence="3" id="KW-1185">Reference proteome</keyword>
<gene>
    <name evidence="1" type="ORF">PHYPA_015687</name>
</gene>
<accession>A0A2K1JP28</accession>
<dbReference type="AlphaFoldDB" id="A0A2K1JP28"/>
<evidence type="ECO:0000313" key="1">
    <source>
        <dbReference type="EMBL" id="PNR43307.1"/>
    </source>
</evidence>
<reference evidence="1 3" key="1">
    <citation type="journal article" date="2008" name="Science">
        <title>The Physcomitrella genome reveals evolutionary insights into the conquest of land by plants.</title>
        <authorList>
            <person name="Rensing S."/>
            <person name="Lang D."/>
            <person name="Zimmer A."/>
            <person name="Terry A."/>
            <person name="Salamov A."/>
            <person name="Shapiro H."/>
            <person name="Nishiyama T."/>
            <person name="Perroud P.-F."/>
            <person name="Lindquist E."/>
            <person name="Kamisugi Y."/>
            <person name="Tanahashi T."/>
            <person name="Sakakibara K."/>
            <person name="Fujita T."/>
            <person name="Oishi K."/>
            <person name="Shin-I T."/>
            <person name="Kuroki Y."/>
            <person name="Toyoda A."/>
            <person name="Suzuki Y."/>
            <person name="Hashimoto A."/>
            <person name="Yamaguchi K."/>
            <person name="Sugano A."/>
            <person name="Kohara Y."/>
            <person name="Fujiyama A."/>
            <person name="Anterola A."/>
            <person name="Aoki S."/>
            <person name="Ashton N."/>
            <person name="Barbazuk W.B."/>
            <person name="Barker E."/>
            <person name="Bennetzen J."/>
            <person name="Bezanilla M."/>
            <person name="Blankenship R."/>
            <person name="Cho S.H."/>
            <person name="Dutcher S."/>
            <person name="Estelle M."/>
            <person name="Fawcett J.A."/>
            <person name="Gundlach H."/>
            <person name="Hanada K."/>
            <person name="Heyl A."/>
            <person name="Hicks K.A."/>
            <person name="Hugh J."/>
            <person name="Lohr M."/>
            <person name="Mayer K."/>
            <person name="Melkozernov A."/>
            <person name="Murata T."/>
            <person name="Nelson D."/>
            <person name="Pils B."/>
            <person name="Prigge M."/>
            <person name="Reiss B."/>
            <person name="Renner T."/>
            <person name="Rombauts S."/>
            <person name="Rushton P."/>
            <person name="Sanderfoot A."/>
            <person name="Schween G."/>
            <person name="Shiu S.-H."/>
            <person name="Stueber K."/>
            <person name="Theodoulou F.L."/>
            <person name="Tu H."/>
            <person name="Van de Peer Y."/>
            <person name="Verrier P.J."/>
            <person name="Waters E."/>
            <person name="Wood A."/>
            <person name="Yang L."/>
            <person name="Cove D."/>
            <person name="Cuming A."/>
            <person name="Hasebe M."/>
            <person name="Lucas S."/>
            <person name="Mishler D.B."/>
            <person name="Reski R."/>
            <person name="Grigoriev I."/>
            <person name="Quatrano R.S."/>
            <person name="Boore J.L."/>
        </authorList>
    </citation>
    <scope>NUCLEOTIDE SEQUENCE [LARGE SCALE GENOMIC DNA]</scope>
    <source>
        <strain evidence="2 3">cv. Gransden 2004</strain>
    </source>
</reference>
<proteinExistence type="predicted"/>
<dbReference type="Proteomes" id="UP000006727">
    <property type="component" value="Chromosome 12"/>
</dbReference>
<dbReference type="InParanoid" id="A0A2K1JP28"/>
<organism evidence="1">
    <name type="scientific">Physcomitrium patens</name>
    <name type="common">Spreading-leaved earth moss</name>
    <name type="synonym">Physcomitrella patens</name>
    <dbReference type="NCBI Taxonomy" id="3218"/>
    <lineage>
        <taxon>Eukaryota</taxon>
        <taxon>Viridiplantae</taxon>
        <taxon>Streptophyta</taxon>
        <taxon>Embryophyta</taxon>
        <taxon>Bryophyta</taxon>
        <taxon>Bryophytina</taxon>
        <taxon>Bryopsida</taxon>
        <taxon>Funariidae</taxon>
        <taxon>Funariales</taxon>
        <taxon>Funariaceae</taxon>
        <taxon>Physcomitrium</taxon>
    </lineage>
</organism>
<dbReference type="EnsemblPlants" id="Pp3c12_1645V3.1">
    <property type="protein sequence ID" value="Pp3c12_1645V3.1"/>
    <property type="gene ID" value="Pp3c12_1645"/>
</dbReference>
<evidence type="ECO:0000313" key="2">
    <source>
        <dbReference type="EnsemblPlants" id="Pp3c12_1645V3.1"/>
    </source>
</evidence>
<protein>
    <submittedName>
        <fullName evidence="1 2">Uncharacterized protein</fullName>
    </submittedName>
</protein>
<evidence type="ECO:0000313" key="3">
    <source>
        <dbReference type="Proteomes" id="UP000006727"/>
    </source>
</evidence>